<keyword evidence="1" id="KW-0732">Signal</keyword>
<dbReference type="Pfam" id="PF18312">
    <property type="entry name" value="ScsC_N"/>
    <property type="match status" value="1"/>
</dbReference>
<name>A0A6G4WLV0_9HYPH</name>
<dbReference type="PANTHER" id="PTHR13887:SF14">
    <property type="entry name" value="DISULFIDE BOND FORMATION PROTEIN D"/>
    <property type="match status" value="1"/>
</dbReference>
<feature type="domain" description="Thioredoxin" evidence="5">
    <location>
        <begin position="33"/>
        <end position="182"/>
    </location>
</feature>
<protein>
    <submittedName>
        <fullName evidence="6">DsbA family protein</fullName>
    </submittedName>
</protein>
<dbReference type="InterPro" id="IPR036249">
    <property type="entry name" value="Thioredoxin-like_sf"/>
</dbReference>
<evidence type="ECO:0000256" key="3">
    <source>
        <dbReference type="ARBA" id="ARBA00023157"/>
    </source>
</evidence>
<evidence type="ECO:0000313" key="6">
    <source>
        <dbReference type="EMBL" id="NGO55163.1"/>
    </source>
</evidence>
<dbReference type="AlphaFoldDB" id="A0A6G4WLV0"/>
<dbReference type="Proteomes" id="UP001642900">
    <property type="component" value="Unassembled WGS sequence"/>
</dbReference>
<dbReference type="SUPFAM" id="SSF52833">
    <property type="entry name" value="Thioredoxin-like"/>
    <property type="match status" value="1"/>
</dbReference>
<keyword evidence="7" id="KW-1185">Reference proteome</keyword>
<evidence type="ECO:0000256" key="2">
    <source>
        <dbReference type="ARBA" id="ARBA00023002"/>
    </source>
</evidence>
<dbReference type="PANTHER" id="PTHR13887">
    <property type="entry name" value="GLUTATHIONE S-TRANSFERASE KAPPA"/>
    <property type="match status" value="1"/>
</dbReference>
<dbReference type="Pfam" id="PF01323">
    <property type="entry name" value="DSBA"/>
    <property type="match status" value="1"/>
</dbReference>
<keyword evidence="3" id="KW-1015">Disulfide bond</keyword>
<dbReference type="Gene3D" id="3.40.30.10">
    <property type="entry name" value="Glutaredoxin"/>
    <property type="match status" value="1"/>
</dbReference>
<proteinExistence type="predicted"/>
<evidence type="ECO:0000256" key="4">
    <source>
        <dbReference type="ARBA" id="ARBA00023284"/>
    </source>
</evidence>
<gene>
    <name evidence="6" type="ORF">G6N73_29455</name>
</gene>
<keyword evidence="4" id="KW-0676">Redox-active center</keyword>
<sequence>MFDAPVSRQLQIQTREYLLQNPEVFVEALQKFEQNQQAAEANELETILAEHSDEIFNDPTAPVGGNSEGDVTLVEFFDYNCPYCRKAAPQIQQAVSDDPGLKLVFKEWPILGPGSEFAARAALASQRQGKYEAFHHGMMAFAGAINERSTMTIAEQVGLDLEQLKRDLEDLAFVAAIERNRALANDLRITGTPTFVVGDEIIGGLVDQAPLQRSIADAREKPEG</sequence>
<dbReference type="InterPro" id="IPR013766">
    <property type="entry name" value="Thioredoxin_domain"/>
</dbReference>
<dbReference type="InterPro" id="IPR001853">
    <property type="entry name" value="DSBA-like_thioredoxin_dom"/>
</dbReference>
<dbReference type="EMBL" id="JAAKZF010000082">
    <property type="protein sequence ID" value="NGO55163.1"/>
    <property type="molecule type" value="Genomic_DNA"/>
</dbReference>
<comment type="caution">
    <text evidence="6">The sequence shown here is derived from an EMBL/GenBank/DDBJ whole genome shotgun (WGS) entry which is preliminary data.</text>
</comment>
<organism evidence="6 7">
    <name type="scientific">Allomesorhizobium camelthorni</name>
    <dbReference type="NCBI Taxonomy" id="475069"/>
    <lineage>
        <taxon>Bacteria</taxon>
        <taxon>Pseudomonadati</taxon>
        <taxon>Pseudomonadota</taxon>
        <taxon>Alphaproteobacteria</taxon>
        <taxon>Hyphomicrobiales</taxon>
        <taxon>Phyllobacteriaceae</taxon>
        <taxon>Allomesorhizobium</taxon>
    </lineage>
</organism>
<accession>A0A6G4WLV0</accession>
<keyword evidence="2" id="KW-0560">Oxidoreductase</keyword>
<evidence type="ECO:0000259" key="5">
    <source>
        <dbReference type="PROSITE" id="PS51352"/>
    </source>
</evidence>
<reference evidence="6 7" key="1">
    <citation type="submission" date="2020-02" db="EMBL/GenBank/DDBJ databases">
        <title>Genome sequence of strain CCNWXJ40-4.</title>
        <authorList>
            <person name="Gao J."/>
            <person name="Sun J."/>
        </authorList>
    </citation>
    <scope>NUCLEOTIDE SEQUENCE [LARGE SCALE GENOMIC DNA]</scope>
    <source>
        <strain evidence="6 7">CCNWXJ 40-4</strain>
    </source>
</reference>
<dbReference type="PROSITE" id="PS51352">
    <property type="entry name" value="THIOREDOXIN_2"/>
    <property type="match status" value="1"/>
</dbReference>
<dbReference type="CDD" id="cd03023">
    <property type="entry name" value="DsbA_Com1_like"/>
    <property type="match status" value="1"/>
</dbReference>
<dbReference type="InterPro" id="IPR041205">
    <property type="entry name" value="ScsC_N"/>
</dbReference>
<dbReference type="GO" id="GO:0016491">
    <property type="term" value="F:oxidoreductase activity"/>
    <property type="evidence" value="ECO:0007669"/>
    <property type="project" value="UniProtKB-KW"/>
</dbReference>
<evidence type="ECO:0000313" key="7">
    <source>
        <dbReference type="Proteomes" id="UP001642900"/>
    </source>
</evidence>
<evidence type="ECO:0000256" key="1">
    <source>
        <dbReference type="ARBA" id="ARBA00022729"/>
    </source>
</evidence>